<feature type="chain" id="PRO_5004918625" evidence="1">
    <location>
        <begin position="21"/>
        <end position="985"/>
    </location>
</feature>
<dbReference type="Proteomes" id="UP000019487">
    <property type="component" value="Unassembled WGS sequence"/>
</dbReference>
<keyword evidence="1" id="KW-0732">Signal</keyword>
<protein>
    <submittedName>
        <fullName evidence="2">Alpha-1,3-glucanase/mutanase</fullName>
    </submittedName>
</protein>
<evidence type="ECO:0000313" key="2">
    <source>
        <dbReference type="EMBL" id="ESZ94750.1"/>
    </source>
</evidence>
<name>W9CJQ8_SCLBF</name>
<dbReference type="InterPro" id="IPR005197">
    <property type="entry name" value="Glyco_hydro_71"/>
</dbReference>
<gene>
    <name evidence="2" type="ORF">SBOR_4862</name>
</gene>
<dbReference type="EMBL" id="AYSA01000227">
    <property type="protein sequence ID" value="ESZ94750.1"/>
    <property type="molecule type" value="Genomic_DNA"/>
</dbReference>
<organism evidence="2 3">
    <name type="scientific">Sclerotinia borealis (strain F-4128)</name>
    <dbReference type="NCBI Taxonomy" id="1432307"/>
    <lineage>
        <taxon>Eukaryota</taxon>
        <taxon>Fungi</taxon>
        <taxon>Dikarya</taxon>
        <taxon>Ascomycota</taxon>
        <taxon>Pezizomycotina</taxon>
        <taxon>Leotiomycetes</taxon>
        <taxon>Helotiales</taxon>
        <taxon>Sclerotiniaceae</taxon>
        <taxon>Sclerotinia</taxon>
    </lineage>
</organism>
<keyword evidence="3" id="KW-1185">Reference proteome</keyword>
<dbReference type="Gene3D" id="3.20.20.80">
    <property type="entry name" value="Glycosidases"/>
    <property type="match status" value="1"/>
</dbReference>
<sequence>MHFVLSFAFLLFSLCHYAAARAVFAHFMIDAFALNIAYGRTFNDKQISNAFAAASSSGFKLFFSFDYASEGAWNEAVVTELLQQYTSNAAYFHTADTSQPLVSTFESPASAADWVEIKSLTGCFLIPDWSSLGADAAVQLEGGVADGLFNWAAWSYNGERMNTYIDASYLQYLDKKPYMMAASPWFYTNFPGFDKNWIWPDVSMSLWSDHWTEILLQKPDYVEIISWNDYGESHYISESRSSPPFVDGDDTFGYVTGMDHNAWTWPLAVWTEQYKSGKATITEESLVLEYMLHSPSECNDGNTTVNTASQFQVEGLPHDIMTYKYIGFTATLGSMANVTIHVGDQVSAASWQTVPAGDVGVYHGSLFVTGTGAVSADLIRDGTTILTIDGESIGGCGNGGYANFNPWVGGDFVPGKISVETPYDLSDLVCIEGSGATGFATICSLVCEYGYCPIGACYCTALGLQKEYPVFTGDLGFATSDPNYDGLCKWTYQFGFTFPDHCSTTKQDTTVPNPSPFLPKSCTGGEWAVALDGLEELCAFTCSLGYCPTHLCLCTSEGALVLLDGIEAPDIVTFVGDPDDRDQSDLCAWACDTAGYCPCQVGDDLPPCDFSLSFTDMDALADASDKYTPYCNYIYLLNVLYTNVTAELADYNDANAGYDSLFGYYQTYIKDEIPIMLDSFMGWDEISGKVDATAPGNKYFECTYYDVSKKKNHTTESCPAPRAGDNFEMYWALINSTGFYADLQENYGIEADWVVLTKNDLSSCVSDDPLTVPCISHHEVWHNYPLMAPSVTVANPKDLFTNAGPAMAQLPLSIAATRLDMILGQWNGSGSDAIQSFAMPVAMVSQAIQSMAEVKILRKTEKEEEKKRLISLVLTAVLGIVPFVGEAGAALAGLAVIARTIAIAGEVANTAFSIYTIVDDPASAPMTALSLLFGLGGVAAVSRDAEVFAKVAALRREMKAADVAAMSSTVEEQVALVQKIIKECA</sequence>
<evidence type="ECO:0000313" key="3">
    <source>
        <dbReference type="Proteomes" id="UP000019487"/>
    </source>
</evidence>
<reference evidence="2 3" key="1">
    <citation type="journal article" date="2014" name="Genome Announc.">
        <title>Draft genome sequence of Sclerotinia borealis, a psychrophilic plant pathogenic fungus.</title>
        <authorList>
            <person name="Mardanov A.V."/>
            <person name="Beletsky A.V."/>
            <person name="Kadnikov V.V."/>
            <person name="Ignatov A.N."/>
            <person name="Ravin N.V."/>
        </authorList>
    </citation>
    <scope>NUCLEOTIDE SEQUENCE [LARGE SCALE GENOMIC DNA]</scope>
    <source>
        <strain evidence="3">F-4157</strain>
    </source>
</reference>
<proteinExistence type="predicted"/>
<comment type="caution">
    <text evidence="2">The sequence shown here is derived from an EMBL/GenBank/DDBJ whole genome shotgun (WGS) entry which is preliminary data.</text>
</comment>
<dbReference type="HOGENOM" id="CLU_011931_0_0_1"/>
<accession>W9CJQ8</accession>
<dbReference type="CDD" id="cd11577">
    <property type="entry name" value="GH71"/>
    <property type="match status" value="1"/>
</dbReference>
<dbReference type="OrthoDB" id="3525482at2759"/>
<feature type="signal peptide" evidence="1">
    <location>
        <begin position="1"/>
        <end position="20"/>
    </location>
</feature>
<dbReference type="AlphaFoldDB" id="W9CJQ8"/>
<evidence type="ECO:0000256" key="1">
    <source>
        <dbReference type="SAM" id="SignalP"/>
    </source>
</evidence>
<dbReference type="Pfam" id="PF03659">
    <property type="entry name" value="Glyco_hydro_71"/>
    <property type="match status" value="1"/>
</dbReference>
<dbReference type="GO" id="GO:0051118">
    <property type="term" value="F:glucan endo-1,3-alpha-glucosidase activity"/>
    <property type="evidence" value="ECO:0007669"/>
    <property type="project" value="InterPro"/>
</dbReference>